<comment type="caution">
    <text evidence="2">The sequence shown here is derived from an EMBL/GenBank/DDBJ whole genome shotgun (WGS) entry which is preliminary data.</text>
</comment>
<protein>
    <recommendedName>
        <fullName evidence="4">Translation initiation factor IF-2 N-terminal domain-containing protein</fullName>
    </recommendedName>
</protein>
<name>A0ABD5YIL3_9EURY</name>
<sequence>MVDEDLNSILEAMAKHHDIPKSRVIELLLREGVHAREMRYRYEQMDAKLDHLIDSLNVGSSATDAVEDRFETVSERSLPAGVAGVELADSPLPYFHSAGSYPDRSDEEAAVRDQVFDERDAVGAGDDDD</sequence>
<reference evidence="2 3" key="1">
    <citation type="journal article" date="2019" name="Int. J. Syst. Evol. Microbiol.">
        <title>The Global Catalogue of Microorganisms (GCM) 10K type strain sequencing project: providing services to taxonomists for standard genome sequencing and annotation.</title>
        <authorList>
            <consortium name="The Broad Institute Genomics Platform"/>
            <consortium name="The Broad Institute Genome Sequencing Center for Infectious Disease"/>
            <person name="Wu L."/>
            <person name="Ma J."/>
        </authorList>
    </citation>
    <scope>NUCLEOTIDE SEQUENCE [LARGE SCALE GENOMIC DNA]</scope>
    <source>
        <strain evidence="2 3">Q85</strain>
    </source>
</reference>
<evidence type="ECO:0000313" key="2">
    <source>
        <dbReference type="EMBL" id="MFC7187592.1"/>
    </source>
</evidence>
<evidence type="ECO:0000256" key="1">
    <source>
        <dbReference type="SAM" id="MobiDB-lite"/>
    </source>
</evidence>
<evidence type="ECO:0008006" key="4">
    <source>
        <dbReference type="Google" id="ProtNLM"/>
    </source>
</evidence>
<organism evidence="2 3">
    <name type="scientific">Halorubrum yunnanense</name>
    <dbReference type="NCBI Taxonomy" id="1526162"/>
    <lineage>
        <taxon>Archaea</taxon>
        <taxon>Methanobacteriati</taxon>
        <taxon>Methanobacteriota</taxon>
        <taxon>Stenosarchaea group</taxon>
        <taxon>Halobacteria</taxon>
        <taxon>Halobacteriales</taxon>
        <taxon>Haloferacaceae</taxon>
        <taxon>Halorubrum</taxon>
    </lineage>
</organism>
<keyword evidence="3" id="KW-1185">Reference proteome</keyword>
<dbReference type="EMBL" id="JBHSZZ010000050">
    <property type="protein sequence ID" value="MFC7187592.1"/>
    <property type="molecule type" value="Genomic_DNA"/>
</dbReference>
<dbReference type="Proteomes" id="UP001596390">
    <property type="component" value="Unassembled WGS sequence"/>
</dbReference>
<gene>
    <name evidence="2" type="ORF">ACFQMK_11980</name>
</gene>
<feature type="compositionally biased region" description="Basic and acidic residues" evidence="1">
    <location>
        <begin position="103"/>
        <end position="121"/>
    </location>
</feature>
<dbReference type="AlphaFoldDB" id="A0ABD5YIL3"/>
<proteinExistence type="predicted"/>
<accession>A0ABD5YIL3</accession>
<dbReference type="RefSeq" id="WP_267664983.1">
    <property type="nucleotide sequence ID" value="NZ_JAODIX010000050.1"/>
</dbReference>
<evidence type="ECO:0000313" key="3">
    <source>
        <dbReference type="Proteomes" id="UP001596390"/>
    </source>
</evidence>
<feature type="region of interest" description="Disordered" evidence="1">
    <location>
        <begin position="98"/>
        <end position="129"/>
    </location>
</feature>